<dbReference type="PANTHER" id="PTHR42929">
    <property type="entry name" value="INNER MEMBRANE ABC TRANSPORTER PERMEASE PROTEIN YDCU-RELATED-RELATED"/>
    <property type="match status" value="1"/>
</dbReference>
<feature type="transmembrane region" description="Helical" evidence="8">
    <location>
        <begin position="160"/>
        <end position="178"/>
    </location>
</feature>
<comment type="caution">
    <text evidence="11">The sequence shown here is derived from an EMBL/GenBank/DDBJ whole genome shotgun (WGS) entry which is preliminary data.</text>
</comment>
<evidence type="ECO:0000256" key="8">
    <source>
        <dbReference type="SAM" id="Phobius"/>
    </source>
</evidence>
<feature type="transmembrane region" description="Helical" evidence="8">
    <location>
        <begin position="190"/>
        <end position="211"/>
    </location>
</feature>
<evidence type="ECO:0000256" key="6">
    <source>
        <dbReference type="ARBA" id="ARBA00022989"/>
    </source>
</evidence>
<evidence type="ECO:0000313" key="10">
    <source>
        <dbReference type="EMBL" id="MUO45378.1"/>
    </source>
</evidence>
<evidence type="ECO:0000256" key="4">
    <source>
        <dbReference type="ARBA" id="ARBA00022475"/>
    </source>
</evidence>
<feature type="transmembrane region" description="Helical" evidence="8">
    <location>
        <begin position="260"/>
        <end position="283"/>
    </location>
</feature>
<feature type="transmembrane region" description="Helical" evidence="8">
    <location>
        <begin position="232"/>
        <end position="254"/>
    </location>
</feature>
<dbReference type="PANTHER" id="PTHR42929:SF1">
    <property type="entry name" value="INNER MEMBRANE ABC TRANSPORTER PERMEASE PROTEIN YDCU-RELATED"/>
    <property type="match status" value="1"/>
</dbReference>
<evidence type="ECO:0000313" key="12">
    <source>
        <dbReference type="Proteomes" id="UP000179454"/>
    </source>
</evidence>
<dbReference type="Gene3D" id="1.10.3720.10">
    <property type="entry name" value="MetI-like"/>
    <property type="match status" value="1"/>
</dbReference>
<dbReference type="EMBL" id="MBFA02000030">
    <property type="protein sequence ID" value="MUP13272.1"/>
    <property type="molecule type" value="Genomic_DNA"/>
</dbReference>
<reference evidence="12 13" key="1">
    <citation type="submission" date="2019-11" db="EMBL/GenBank/DDBJ databases">
        <title>Whole-genome sequencing of Allorhizobium vitis.</title>
        <authorList>
            <person name="Gan H.M."/>
            <person name="Savka M.A."/>
        </authorList>
    </citation>
    <scope>NUCLEOTIDE SEQUENCE [LARGE SCALE GENOMIC DNA]</scope>
    <source>
        <strain evidence="11 13">RF2/1</strain>
        <strain evidence="10 12">T1/7</strain>
    </source>
</reference>
<dbReference type="AlphaFoldDB" id="A0ABD6HHK4"/>
<keyword evidence="5 8" id="KW-0812">Transmembrane</keyword>
<accession>A0ABD6HHK4</accession>
<feature type="transmembrane region" description="Helical" evidence="8">
    <location>
        <begin position="290"/>
        <end position="312"/>
    </location>
</feature>
<keyword evidence="6 8" id="KW-1133">Transmembrane helix</keyword>
<dbReference type="Proteomes" id="UP000179536">
    <property type="component" value="Unassembled WGS sequence"/>
</dbReference>
<feature type="transmembrane region" description="Helical" evidence="8">
    <location>
        <begin position="135"/>
        <end position="153"/>
    </location>
</feature>
<dbReference type="RefSeq" id="WP_139191477.1">
    <property type="nucleotide sequence ID" value="NZ_AP023283.1"/>
</dbReference>
<evidence type="ECO:0000256" key="1">
    <source>
        <dbReference type="ARBA" id="ARBA00004651"/>
    </source>
</evidence>
<dbReference type="PROSITE" id="PS50928">
    <property type="entry name" value="ABC_TM1"/>
    <property type="match status" value="1"/>
</dbReference>
<dbReference type="Proteomes" id="UP000179454">
    <property type="component" value="Unassembled WGS sequence"/>
</dbReference>
<evidence type="ECO:0000313" key="13">
    <source>
        <dbReference type="Proteomes" id="UP000179536"/>
    </source>
</evidence>
<organism evidence="11 13">
    <name type="scientific">Agrobacterium vitis</name>
    <name type="common">Rhizobium vitis</name>
    <dbReference type="NCBI Taxonomy" id="373"/>
    <lineage>
        <taxon>Bacteria</taxon>
        <taxon>Pseudomonadati</taxon>
        <taxon>Pseudomonadota</taxon>
        <taxon>Alphaproteobacteria</taxon>
        <taxon>Hyphomicrobiales</taxon>
        <taxon>Rhizobiaceae</taxon>
        <taxon>Rhizobium/Agrobacterium group</taxon>
        <taxon>Agrobacterium</taxon>
    </lineage>
</organism>
<dbReference type="CDD" id="cd06261">
    <property type="entry name" value="TM_PBP2"/>
    <property type="match status" value="1"/>
</dbReference>
<evidence type="ECO:0000256" key="3">
    <source>
        <dbReference type="ARBA" id="ARBA00022448"/>
    </source>
</evidence>
<protein>
    <submittedName>
        <fullName evidence="11">ABC transporter permease subunit</fullName>
    </submittedName>
</protein>
<keyword evidence="12" id="KW-1185">Reference proteome</keyword>
<proteinExistence type="inferred from homology"/>
<evidence type="ECO:0000313" key="11">
    <source>
        <dbReference type="EMBL" id="MUP13272.1"/>
    </source>
</evidence>
<sequence length="321" mass="34832">MIARQVTVFDRGLNATLDAKVAPSGPTYFKQGVREKMLNRRQELVTLFLLAPSLVMSVLLLVVPLLVVIAYSFAGRDAYGGAVTGFTLASYIELLQPTYLPIFVNSLQIAAVSTAVCLLIGYPIAYFIAFRAGRHAGLLLALLLIPFWIDFMIRMSSWMVLMGRNGTINGILSGIGMIDEPIRMIGTYPAVTVGMLYAFLPTTVLPIYAALSGINKRLLEAADDLGAGPIEAFWRVTFPLSLPGVMAAMLFVFVPAMGVYAIPVLLGGGKSIILGNLIVQLFLDFRNIPLGAAVSVVMLVVSSVIIVFYMRILRRVEEAHA</sequence>
<dbReference type="InterPro" id="IPR000515">
    <property type="entry name" value="MetI-like"/>
</dbReference>
<comment type="subcellular location">
    <subcellularLocation>
        <location evidence="1">Cell membrane</location>
        <topology evidence="1">Multi-pass membrane protein</topology>
    </subcellularLocation>
</comment>
<dbReference type="GO" id="GO:0005886">
    <property type="term" value="C:plasma membrane"/>
    <property type="evidence" value="ECO:0007669"/>
    <property type="project" value="UniProtKB-SubCell"/>
</dbReference>
<keyword evidence="7 8" id="KW-0472">Membrane</keyword>
<evidence type="ECO:0000259" key="9">
    <source>
        <dbReference type="PROSITE" id="PS50928"/>
    </source>
</evidence>
<evidence type="ECO:0000256" key="5">
    <source>
        <dbReference type="ARBA" id="ARBA00022692"/>
    </source>
</evidence>
<dbReference type="SUPFAM" id="SSF161098">
    <property type="entry name" value="MetI-like"/>
    <property type="match status" value="1"/>
</dbReference>
<feature type="domain" description="ABC transmembrane type-1" evidence="9">
    <location>
        <begin position="103"/>
        <end position="309"/>
    </location>
</feature>
<comment type="similarity">
    <text evidence="2">Belongs to the binding-protein-dependent transport system permease family. CysTW subfamily.</text>
</comment>
<evidence type="ECO:0000256" key="2">
    <source>
        <dbReference type="ARBA" id="ARBA00007069"/>
    </source>
</evidence>
<feature type="transmembrane region" description="Helical" evidence="8">
    <location>
        <begin position="44"/>
        <end position="72"/>
    </location>
</feature>
<dbReference type="InterPro" id="IPR035906">
    <property type="entry name" value="MetI-like_sf"/>
</dbReference>
<gene>
    <name evidence="11" type="ORF">BBK91_025875</name>
    <name evidence="10" type="ORF">BBL17_026785</name>
</gene>
<keyword evidence="3" id="KW-0813">Transport</keyword>
<feature type="transmembrane region" description="Helical" evidence="8">
    <location>
        <begin position="107"/>
        <end position="129"/>
    </location>
</feature>
<name>A0ABD6HHK4_AGRVI</name>
<keyword evidence="4" id="KW-1003">Cell membrane</keyword>
<dbReference type="EMBL" id="MBFE02000035">
    <property type="protein sequence ID" value="MUO45378.1"/>
    <property type="molecule type" value="Genomic_DNA"/>
</dbReference>
<evidence type="ECO:0000256" key="7">
    <source>
        <dbReference type="ARBA" id="ARBA00023136"/>
    </source>
</evidence>